<keyword evidence="2" id="KW-1185">Reference proteome</keyword>
<gene>
    <name evidence="1" type="ORF">QWY29_02775</name>
</gene>
<dbReference type="Pfam" id="PF10698">
    <property type="entry name" value="DUF2505"/>
    <property type="match status" value="1"/>
</dbReference>
<dbReference type="SUPFAM" id="SSF55961">
    <property type="entry name" value="Bet v1-like"/>
    <property type="match status" value="1"/>
</dbReference>
<reference evidence="1" key="1">
    <citation type="submission" date="2023-06" db="EMBL/GenBank/DDBJ databases">
        <title>Draft genome sequence of Nocardioides sp. SOB72.</title>
        <authorList>
            <person name="Zhang G."/>
        </authorList>
    </citation>
    <scope>NUCLEOTIDE SEQUENCE</scope>
    <source>
        <strain evidence="1">SOB72</strain>
    </source>
</reference>
<dbReference type="RefSeq" id="WP_300959130.1">
    <property type="nucleotide sequence ID" value="NZ_JAUHJR010000001.1"/>
</dbReference>
<dbReference type="EMBL" id="JAUHJR010000001">
    <property type="protein sequence ID" value="MDN4160266.1"/>
    <property type="molecule type" value="Genomic_DNA"/>
</dbReference>
<organism evidence="1 2">
    <name type="scientific">Nocardioides abyssi</name>
    <dbReference type="NCBI Taxonomy" id="3058370"/>
    <lineage>
        <taxon>Bacteria</taxon>
        <taxon>Bacillati</taxon>
        <taxon>Actinomycetota</taxon>
        <taxon>Actinomycetes</taxon>
        <taxon>Propionibacteriales</taxon>
        <taxon>Nocardioidaceae</taxon>
        <taxon>Nocardioides</taxon>
    </lineage>
</organism>
<evidence type="ECO:0000313" key="1">
    <source>
        <dbReference type="EMBL" id="MDN4160266.1"/>
    </source>
</evidence>
<accession>A0ABT8EQR8</accession>
<name>A0ABT8EQR8_9ACTN</name>
<sequence length="162" mass="17720">MAKQISHDLTYDAPASAVYAMLTDASFREQVADRSGVLRHDVTVSGEDLTDGAVVRIQQWQPADGIPSFAKKLVGDEIEIIQEETWTSPTECDVKVTIPGKPGEMTGTVRLVDEAGRTTEHVELTITVRIPLVAGKIESLVGDMLLKSLRVENTVGREYLAR</sequence>
<dbReference type="Proteomes" id="UP001168537">
    <property type="component" value="Unassembled WGS sequence"/>
</dbReference>
<comment type="caution">
    <text evidence="1">The sequence shown here is derived from an EMBL/GenBank/DDBJ whole genome shotgun (WGS) entry which is preliminary data.</text>
</comment>
<dbReference type="InterPro" id="IPR019639">
    <property type="entry name" value="DUF2505"/>
</dbReference>
<dbReference type="Gene3D" id="3.30.530.20">
    <property type="match status" value="1"/>
</dbReference>
<proteinExistence type="predicted"/>
<dbReference type="InterPro" id="IPR023393">
    <property type="entry name" value="START-like_dom_sf"/>
</dbReference>
<evidence type="ECO:0000313" key="2">
    <source>
        <dbReference type="Proteomes" id="UP001168537"/>
    </source>
</evidence>
<protein>
    <submittedName>
        <fullName evidence="1">DUF2505 domain-containing protein</fullName>
    </submittedName>
</protein>